<protein>
    <submittedName>
        <fullName evidence="2">Uncharacterized protein</fullName>
    </submittedName>
</protein>
<feature type="signal peptide" evidence="1">
    <location>
        <begin position="1"/>
        <end position="21"/>
    </location>
</feature>
<feature type="chain" id="PRO_5032464097" evidence="1">
    <location>
        <begin position="22"/>
        <end position="115"/>
    </location>
</feature>
<comment type="caution">
    <text evidence="2">The sequence shown here is derived from an EMBL/GenBank/DDBJ whole genome shotgun (WGS) entry which is preliminary data.</text>
</comment>
<sequence>MTLRLLVLIGIILTCFSYTNCTFKYSAESYHSLYSTVGNPNISPEYDCALRAFTIEMAAYIAPPAVKTNWTTLAQTAFQMNQCNNTLYSTYQPPNHHHKTFNTNQQTCLHKNICT</sequence>
<proteinExistence type="predicted"/>
<evidence type="ECO:0000313" key="2">
    <source>
        <dbReference type="EMBL" id="CAF4163686.1"/>
    </source>
</evidence>
<evidence type="ECO:0000313" key="3">
    <source>
        <dbReference type="Proteomes" id="UP000663881"/>
    </source>
</evidence>
<dbReference type="EMBL" id="CAJOAY010007335">
    <property type="protein sequence ID" value="CAF4163686.1"/>
    <property type="molecule type" value="Genomic_DNA"/>
</dbReference>
<reference evidence="2" key="1">
    <citation type="submission" date="2021-02" db="EMBL/GenBank/DDBJ databases">
        <authorList>
            <person name="Nowell W R."/>
        </authorList>
    </citation>
    <scope>NUCLEOTIDE SEQUENCE</scope>
</reference>
<name>A0A819YT86_9BILA</name>
<dbReference type="Proteomes" id="UP000663881">
    <property type="component" value="Unassembled WGS sequence"/>
</dbReference>
<accession>A0A819YT86</accession>
<organism evidence="2 3">
    <name type="scientific">Adineta steineri</name>
    <dbReference type="NCBI Taxonomy" id="433720"/>
    <lineage>
        <taxon>Eukaryota</taxon>
        <taxon>Metazoa</taxon>
        <taxon>Spiralia</taxon>
        <taxon>Gnathifera</taxon>
        <taxon>Rotifera</taxon>
        <taxon>Eurotatoria</taxon>
        <taxon>Bdelloidea</taxon>
        <taxon>Adinetida</taxon>
        <taxon>Adinetidae</taxon>
        <taxon>Adineta</taxon>
    </lineage>
</organism>
<evidence type="ECO:0000256" key="1">
    <source>
        <dbReference type="SAM" id="SignalP"/>
    </source>
</evidence>
<keyword evidence="1" id="KW-0732">Signal</keyword>
<dbReference type="AlphaFoldDB" id="A0A819YT86"/>
<gene>
    <name evidence="2" type="ORF">OKA104_LOCUS38947</name>
</gene>